<dbReference type="GO" id="GO:0005524">
    <property type="term" value="F:ATP binding"/>
    <property type="evidence" value="ECO:0007669"/>
    <property type="project" value="UniProtKB-KW"/>
</dbReference>
<dbReference type="InterPro" id="IPR017871">
    <property type="entry name" value="ABC_transporter-like_CS"/>
</dbReference>
<comment type="caution">
    <text evidence="8">The sequence shown here is derived from an EMBL/GenBank/DDBJ whole genome shotgun (WGS) entry which is preliminary data.</text>
</comment>
<comment type="subcellular location">
    <subcellularLocation>
        <location evidence="1">Membrane</location>
        <topology evidence="1">Multi-pass membrane protein</topology>
    </subcellularLocation>
</comment>
<proteinExistence type="predicted"/>
<keyword evidence="2" id="KW-0812">Transmembrane</keyword>
<dbReference type="Pfam" id="PF00005">
    <property type="entry name" value="ABC_tran"/>
    <property type="match status" value="1"/>
</dbReference>
<dbReference type="FunFam" id="3.40.50.300:FF:000218">
    <property type="entry name" value="Multidrug ABC transporter ATP-binding protein"/>
    <property type="match status" value="1"/>
</dbReference>
<gene>
    <name evidence="8" type="ORF">SDC9_140778</name>
</gene>
<dbReference type="EC" id="3.6.3.-" evidence="8"/>
<evidence type="ECO:0000256" key="5">
    <source>
        <dbReference type="ARBA" id="ARBA00022989"/>
    </source>
</evidence>
<keyword evidence="6" id="KW-0472">Membrane</keyword>
<evidence type="ECO:0000256" key="2">
    <source>
        <dbReference type="ARBA" id="ARBA00022692"/>
    </source>
</evidence>
<dbReference type="SUPFAM" id="SSF52540">
    <property type="entry name" value="P-loop containing nucleoside triphosphate hydrolases"/>
    <property type="match status" value="1"/>
</dbReference>
<sequence length="283" mass="31560">MLVNFTEQFQRGWSGFRRFAEVLGTMPEITDRKNAVPAGSLQGEVRYDHVAFGYEADREVLHEIDFRIAPGETVALVGPSGGGKSTICSLLPRFYDVRSGAIRIDGVDVRDYKIKSLRGKIGIVQQDVHLFTGTIRDNIIYGKPDATEAEIAAAARRANIHDYIATLPDGYDTEVGERGIRLSGGQKQRIAIARVFLKNPPILILDEATSALDNESERHIQTALAKLSRGRTTLVIAHRLSTIRHARRIIAVAEGRIVETGTHQELLEQNGIYARYYRMQFES</sequence>
<organism evidence="8">
    <name type="scientific">bioreactor metagenome</name>
    <dbReference type="NCBI Taxonomy" id="1076179"/>
    <lineage>
        <taxon>unclassified sequences</taxon>
        <taxon>metagenomes</taxon>
        <taxon>ecological metagenomes</taxon>
    </lineage>
</organism>
<protein>
    <submittedName>
        <fullName evidence="8">Putative multidrug export ATP-binding/permease protein</fullName>
        <ecNumber evidence="8">3.6.3.-</ecNumber>
    </submittedName>
</protein>
<dbReference type="AlphaFoldDB" id="A0A645DWY7"/>
<dbReference type="EMBL" id="VSSQ01040404">
    <property type="protein sequence ID" value="MPM93638.1"/>
    <property type="molecule type" value="Genomic_DNA"/>
</dbReference>
<dbReference type="InterPro" id="IPR027417">
    <property type="entry name" value="P-loop_NTPase"/>
</dbReference>
<keyword evidence="4 8" id="KW-0067">ATP-binding</keyword>
<dbReference type="InterPro" id="IPR039421">
    <property type="entry name" value="Type_1_exporter"/>
</dbReference>
<dbReference type="InterPro" id="IPR003593">
    <property type="entry name" value="AAA+_ATPase"/>
</dbReference>
<evidence type="ECO:0000256" key="3">
    <source>
        <dbReference type="ARBA" id="ARBA00022741"/>
    </source>
</evidence>
<keyword evidence="3" id="KW-0547">Nucleotide-binding</keyword>
<dbReference type="PANTHER" id="PTHR43394:SF1">
    <property type="entry name" value="ATP-BINDING CASSETTE SUB-FAMILY B MEMBER 10, MITOCHONDRIAL"/>
    <property type="match status" value="1"/>
</dbReference>
<keyword evidence="5" id="KW-1133">Transmembrane helix</keyword>
<name>A0A645DWY7_9ZZZZ</name>
<dbReference type="PANTHER" id="PTHR43394">
    <property type="entry name" value="ATP-DEPENDENT PERMEASE MDL1, MITOCHONDRIAL"/>
    <property type="match status" value="1"/>
</dbReference>
<dbReference type="Gene3D" id="3.40.50.300">
    <property type="entry name" value="P-loop containing nucleotide triphosphate hydrolases"/>
    <property type="match status" value="1"/>
</dbReference>
<evidence type="ECO:0000256" key="4">
    <source>
        <dbReference type="ARBA" id="ARBA00022840"/>
    </source>
</evidence>
<dbReference type="PROSITE" id="PS50893">
    <property type="entry name" value="ABC_TRANSPORTER_2"/>
    <property type="match status" value="1"/>
</dbReference>
<reference evidence="8" key="1">
    <citation type="submission" date="2019-08" db="EMBL/GenBank/DDBJ databases">
        <authorList>
            <person name="Kucharzyk K."/>
            <person name="Murdoch R.W."/>
            <person name="Higgins S."/>
            <person name="Loffler F."/>
        </authorList>
    </citation>
    <scope>NUCLEOTIDE SEQUENCE</scope>
</reference>
<dbReference type="InterPro" id="IPR003439">
    <property type="entry name" value="ABC_transporter-like_ATP-bd"/>
</dbReference>
<dbReference type="SMART" id="SM00382">
    <property type="entry name" value="AAA"/>
    <property type="match status" value="1"/>
</dbReference>
<dbReference type="PROSITE" id="PS00211">
    <property type="entry name" value="ABC_TRANSPORTER_1"/>
    <property type="match status" value="1"/>
</dbReference>
<dbReference type="GO" id="GO:0090374">
    <property type="term" value="P:oligopeptide export from mitochondrion"/>
    <property type="evidence" value="ECO:0007669"/>
    <property type="project" value="TreeGrafter"/>
</dbReference>
<dbReference type="GO" id="GO:0005743">
    <property type="term" value="C:mitochondrial inner membrane"/>
    <property type="evidence" value="ECO:0007669"/>
    <property type="project" value="TreeGrafter"/>
</dbReference>
<dbReference type="GO" id="GO:0015421">
    <property type="term" value="F:ABC-type oligopeptide transporter activity"/>
    <property type="evidence" value="ECO:0007669"/>
    <property type="project" value="TreeGrafter"/>
</dbReference>
<evidence type="ECO:0000259" key="7">
    <source>
        <dbReference type="PROSITE" id="PS50893"/>
    </source>
</evidence>
<feature type="domain" description="ABC transporter" evidence="7">
    <location>
        <begin position="45"/>
        <end position="279"/>
    </location>
</feature>
<accession>A0A645DWY7</accession>
<evidence type="ECO:0000256" key="6">
    <source>
        <dbReference type="ARBA" id="ARBA00023136"/>
    </source>
</evidence>
<dbReference type="GO" id="GO:0016887">
    <property type="term" value="F:ATP hydrolysis activity"/>
    <property type="evidence" value="ECO:0007669"/>
    <property type="project" value="InterPro"/>
</dbReference>
<evidence type="ECO:0000256" key="1">
    <source>
        <dbReference type="ARBA" id="ARBA00004141"/>
    </source>
</evidence>
<keyword evidence="8" id="KW-0378">Hydrolase</keyword>
<evidence type="ECO:0000313" key="8">
    <source>
        <dbReference type="EMBL" id="MPM93638.1"/>
    </source>
</evidence>